<gene>
    <name evidence="2" type="ORF">CXB51_024352</name>
</gene>
<proteinExistence type="predicted"/>
<dbReference type="EMBL" id="JAHUZN010000009">
    <property type="protein sequence ID" value="KAG8482526.1"/>
    <property type="molecule type" value="Genomic_DNA"/>
</dbReference>
<feature type="region of interest" description="Disordered" evidence="1">
    <location>
        <begin position="74"/>
        <end position="93"/>
    </location>
</feature>
<dbReference type="AlphaFoldDB" id="A0A8J6CT80"/>
<protein>
    <submittedName>
        <fullName evidence="2">Uncharacterized protein</fullName>
    </submittedName>
</protein>
<keyword evidence="3" id="KW-1185">Reference proteome</keyword>
<comment type="caution">
    <text evidence="2">The sequence shown here is derived from an EMBL/GenBank/DDBJ whole genome shotgun (WGS) entry which is preliminary data.</text>
</comment>
<organism evidence="2 3">
    <name type="scientific">Gossypium anomalum</name>
    <dbReference type="NCBI Taxonomy" id="47600"/>
    <lineage>
        <taxon>Eukaryota</taxon>
        <taxon>Viridiplantae</taxon>
        <taxon>Streptophyta</taxon>
        <taxon>Embryophyta</taxon>
        <taxon>Tracheophyta</taxon>
        <taxon>Spermatophyta</taxon>
        <taxon>Magnoliopsida</taxon>
        <taxon>eudicotyledons</taxon>
        <taxon>Gunneridae</taxon>
        <taxon>Pentapetalae</taxon>
        <taxon>rosids</taxon>
        <taxon>malvids</taxon>
        <taxon>Malvales</taxon>
        <taxon>Malvaceae</taxon>
        <taxon>Malvoideae</taxon>
        <taxon>Gossypium</taxon>
    </lineage>
</organism>
<evidence type="ECO:0000256" key="1">
    <source>
        <dbReference type="SAM" id="MobiDB-lite"/>
    </source>
</evidence>
<accession>A0A8J6CT80</accession>
<sequence>MLTRTVQAVPLLTFGPPKFDTDSKNDNPLQEGLEAMGTGSILEICTITRYPAQAPSMLFFCHVFHPLPPRFSCSASRQGARNDESQRGGVANGTDLKSLMNEFLKKKKKREMTAAMLQNWFNIIVRI</sequence>
<reference evidence="2 3" key="1">
    <citation type="journal article" date="2021" name="bioRxiv">
        <title>The Gossypium anomalum genome as a resource for cotton improvement and evolutionary analysis of hybrid incompatibility.</title>
        <authorList>
            <person name="Grover C.E."/>
            <person name="Yuan D."/>
            <person name="Arick M.A."/>
            <person name="Miller E.R."/>
            <person name="Hu G."/>
            <person name="Peterson D.G."/>
            <person name="Wendel J.F."/>
            <person name="Udall J.A."/>
        </authorList>
    </citation>
    <scope>NUCLEOTIDE SEQUENCE [LARGE SCALE GENOMIC DNA]</scope>
    <source>
        <strain evidence="2">JFW-Udall</strain>
        <tissue evidence="2">Leaf</tissue>
    </source>
</reference>
<evidence type="ECO:0000313" key="2">
    <source>
        <dbReference type="EMBL" id="KAG8482526.1"/>
    </source>
</evidence>
<evidence type="ECO:0000313" key="3">
    <source>
        <dbReference type="Proteomes" id="UP000701853"/>
    </source>
</evidence>
<name>A0A8J6CT80_9ROSI</name>
<dbReference type="Proteomes" id="UP000701853">
    <property type="component" value="Chromosome 9"/>
</dbReference>